<comment type="caution">
    <text evidence="2">The sequence shown here is derived from an EMBL/GenBank/DDBJ whole genome shotgun (WGS) entry which is preliminary data.</text>
</comment>
<protein>
    <recommendedName>
        <fullName evidence="4">Type IX secretion system membrane protein PorP/SprF</fullName>
    </recommendedName>
</protein>
<evidence type="ECO:0000313" key="3">
    <source>
        <dbReference type="Proteomes" id="UP001337681"/>
    </source>
</evidence>
<sequence length="260" mass="29252">MKYGILILFYCLASSAFGQVGSRISALGNSFTAVRDEWNGAHNPSAVSISSIQIAINYQYDLENWGISTQAALINVPFKERNILSFSASKFGNAIYNNSNLNIAFARSFKNFNLGISVAQSATIVPQHIHQRSYNFNFGSLFQLNNQWAFGISFNNFSISNSSQVRQHPIRTHLGVTYQPTDKVLATTSFKIDKDLNKQFSGGIEYIVHPKIALRMGIITFPFTHHYGLGLTHKNFRLNNSLRHHNQLGIQHQIEISYAF</sequence>
<proteinExistence type="predicted"/>
<dbReference type="Gene3D" id="2.40.160.60">
    <property type="entry name" value="Outer membrane protein transport protein (OMPP1/FadL/TodX)"/>
    <property type="match status" value="1"/>
</dbReference>
<feature type="chain" id="PRO_5046237389" description="Type IX secretion system membrane protein PorP/SprF" evidence="1">
    <location>
        <begin position="19"/>
        <end position="260"/>
    </location>
</feature>
<evidence type="ECO:0008006" key="4">
    <source>
        <dbReference type="Google" id="ProtNLM"/>
    </source>
</evidence>
<keyword evidence="1" id="KW-0732">Signal</keyword>
<organism evidence="2 3">
    <name type="scientific">Pedobacter flavus</name>
    <dbReference type="NCBI Taxonomy" id="3113906"/>
    <lineage>
        <taxon>Bacteria</taxon>
        <taxon>Pseudomonadati</taxon>
        <taxon>Bacteroidota</taxon>
        <taxon>Sphingobacteriia</taxon>
        <taxon>Sphingobacteriales</taxon>
        <taxon>Sphingobacteriaceae</taxon>
        <taxon>Pedobacter</taxon>
    </lineage>
</organism>
<accession>A0ABU7H3D6</accession>
<dbReference type="EMBL" id="JAZDQU010000002">
    <property type="protein sequence ID" value="MEE1885847.1"/>
    <property type="molecule type" value="Genomic_DNA"/>
</dbReference>
<feature type="signal peptide" evidence="1">
    <location>
        <begin position="1"/>
        <end position="18"/>
    </location>
</feature>
<name>A0ABU7H3D6_9SPHI</name>
<evidence type="ECO:0000256" key="1">
    <source>
        <dbReference type="SAM" id="SignalP"/>
    </source>
</evidence>
<dbReference type="RefSeq" id="WP_330146739.1">
    <property type="nucleotide sequence ID" value="NZ_JAZDQU010000002.1"/>
</dbReference>
<dbReference type="Proteomes" id="UP001337681">
    <property type="component" value="Unassembled WGS sequence"/>
</dbReference>
<reference evidence="2 3" key="1">
    <citation type="submission" date="2024-01" db="EMBL/GenBank/DDBJ databases">
        <title>Pedobacter sp. nov., isolated from oil-contaminated soil.</title>
        <authorList>
            <person name="Le N.T.T."/>
        </authorList>
    </citation>
    <scope>NUCLEOTIDE SEQUENCE [LARGE SCALE GENOMIC DNA]</scope>
    <source>
        <strain evidence="2 3">VNH31</strain>
    </source>
</reference>
<evidence type="ECO:0000313" key="2">
    <source>
        <dbReference type="EMBL" id="MEE1885847.1"/>
    </source>
</evidence>
<gene>
    <name evidence="2" type="ORF">VRU49_10505</name>
</gene>
<dbReference type="SUPFAM" id="SSF56935">
    <property type="entry name" value="Porins"/>
    <property type="match status" value="1"/>
</dbReference>
<keyword evidence="3" id="KW-1185">Reference proteome</keyword>